<dbReference type="InterPro" id="IPR004675">
    <property type="entry name" value="AhpD_core"/>
</dbReference>
<dbReference type="KEGG" id="rhd:R2APBS1_3802"/>
<dbReference type="InterPro" id="IPR003779">
    <property type="entry name" value="CMD-like"/>
</dbReference>
<dbReference type="SUPFAM" id="SSF69118">
    <property type="entry name" value="AhpD-like"/>
    <property type="match status" value="1"/>
</dbReference>
<evidence type="ECO:0000259" key="1">
    <source>
        <dbReference type="Pfam" id="PF02627"/>
    </source>
</evidence>
<dbReference type="InterPro" id="IPR029032">
    <property type="entry name" value="AhpD-like"/>
</dbReference>
<dbReference type="NCBIfam" id="TIGR00778">
    <property type="entry name" value="ahpD_dom"/>
    <property type="match status" value="1"/>
</dbReference>
<sequence>MSEFTLQTPDTAPGAARALLQGAQKQMGFVPNLYANLANAPAALEAYFGLSSQFDKTSFNPVERQVVLLTASVENGCEFCVAAHSMIARKMAKAPDDVVDALRNRTTVPDARLQALSSFTRSMVKERGWVAGAPLEAFLKAGFTHQQALEVVLGVSMKTLSNYANHLTGTLTNKEFSGEAWHRPA</sequence>
<dbReference type="PANTHER" id="PTHR35446">
    <property type="entry name" value="SI:CH211-175M2.5"/>
    <property type="match status" value="1"/>
</dbReference>
<keyword evidence="2" id="KW-0575">Peroxidase</keyword>
<keyword evidence="3" id="KW-1185">Reference proteome</keyword>
<dbReference type="AlphaFoldDB" id="M4NIT5"/>
<reference evidence="2 3" key="1">
    <citation type="submission" date="2012-04" db="EMBL/GenBank/DDBJ databases">
        <title>Complete genome of Rhodanobacter sp. 2APBS1.</title>
        <authorList>
            <consortium name="US DOE Joint Genome Institute"/>
            <person name="Huntemann M."/>
            <person name="Wei C.-L."/>
            <person name="Han J."/>
            <person name="Detter J.C."/>
            <person name="Han C."/>
            <person name="Tapia R."/>
            <person name="Munk A.C.C."/>
            <person name="Chen A."/>
            <person name="Krypides N."/>
            <person name="Mavromatis K."/>
            <person name="Markowitz V."/>
            <person name="Szeto E."/>
            <person name="Ivanova N."/>
            <person name="Mikhailova N."/>
            <person name="Ovchinnikova G."/>
            <person name="Pagani I."/>
            <person name="Pati A."/>
            <person name="Goodwin L."/>
            <person name="Peters L."/>
            <person name="Pitluck S."/>
            <person name="Woyke T."/>
            <person name="Prakash O."/>
            <person name="Elkins J."/>
            <person name="Brown S."/>
            <person name="Palumbo A."/>
            <person name="Hemme C."/>
            <person name="Zhou J."/>
            <person name="Watson D."/>
            <person name="Jardine P."/>
            <person name="Kostka J."/>
            <person name="Green S."/>
        </authorList>
    </citation>
    <scope>NUCLEOTIDE SEQUENCE [LARGE SCALE GENOMIC DNA]</scope>
    <source>
        <strain evidence="2 3">2APBS1</strain>
    </source>
</reference>
<dbReference type="Gene3D" id="1.20.1290.10">
    <property type="entry name" value="AhpD-like"/>
    <property type="match status" value="1"/>
</dbReference>
<organism evidence="2 3">
    <name type="scientific">Rhodanobacter denitrificans</name>
    <dbReference type="NCBI Taxonomy" id="666685"/>
    <lineage>
        <taxon>Bacteria</taxon>
        <taxon>Pseudomonadati</taxon>
        <taxon>Pseudomonadota</taxon>
        <taxon>Gammaproteobacteria</taxon>
        <taxon>Lysobacterales</taxon>
        <taxon>Rhodanobacteraceae</taxon>
        <taxon>Rhodanobacter</taxon>
    </lineage>
</organism>
<name>M4NIT5_9GAMM</name>
<dbReference type="STRING" id="666685.R2APBS1_3802"/>
<accession>M4NIT5</accession>
<dbReference type="GO" id="GO:0051920">
    <property type="term" value="F:peroxiredoxin activity"/>
    <property type="evidence" value="ECO:0007669"/>
    <property type="project" value="InterPro"/>
</dbReference>
<evidence type="ECO:0000313" key="2">
    <source>
        <dbReference type="EMBL" id="AGG90860.1"/>
    </source>
</evidence>
<dbReference type="EMBL" id="CP003470">
    <property type="protein sequence ID" value="AGG90860.1"/>
    <property type="molecule type" value="Genomic_DNA"/>
</dbReference>
<dbReference type="OrthoDB" id="9808310at2"/>
<gene>
    <name evidence="2" type="ORF">R2APBS1_3802</name>
</gene>
<dbReference type="Proteomes" id="UP000011859">
    <property type="component" value="Chromosome"/>
</dbReference>
<dbReference type="PANTHER" id="PTHR35446:SF3">
    <property type="entry name" value="CMD DOMAIN-CONTAINING PROTEIN"/>
    <property type="match status" value="1"/>
</dbReference>
<evidence type="ECO:0000313" key="3">
    <source>
        <dbReference type="Proteomes" id="UP000011859"/>
    </source>
</evidence>
<keyword evidence="2" id="KW-0560">Oxidoreductase</keyword>
<dbReference type="HOGENOM" id="CLU_082760_5_1_6"/>
<dbReference type="Pfam" id="PF02627">
    <property type="entry name" value="CMD"/>
    <property type="match status" value="1"/>
</dbReference>
<proteinExistence type="predicted"/>
<dbReference type="eggNOG" id="COG2128">
    <property type="taxonomic scope" value="Bacteria"/>
</dbReference>
<dbReference type="RefSeq" id="WP_015449096.1">
    <property type="nucleotide sequence ID" value="NC_020541.1"/>
</dbReference>
<feature type="domain" description="Carboxymuconolactone decarboxylase-like" evidence="1">
    <location>
        <begin position="47"/>
        <end position="108"/>
    </location>
</feature>
<protein>
    <submittedName>
        <fullName evidence="2">Alkylhydroperoxidase AhpD family core domain protein</fullName>
    </submittedName>
</protein>
<dbReference type="GeneID" id="72428414"/>